<accession>A0A918KXY0</accession>
<reference evidence="4" key="1">
    <citation type="journal article" date="2014" name="Int. J. Syst. Evol. Microbiol.">
        <title>Complete genome sequence of Corynebacterium casei LMG S-19264T (=DSM 44701T), isolated from a smear-ripened cheese.</title>
        <authorList>
            <consortium name="US DOE Joint Genome Institute (JGI-PGF)"/>
            <person name="Walter F."/>
            <person name="Albersmeier A."/>
            <person name="Kalinowski J."/>
            <person name="Ruckert C."/>
        </authorList>
    </citation>
    <scope>NUCLEOTIDE SEQUENCE</scope>
    <source>
        <strain evidence="4">JCM 4346</strain>
    </source>
</reference>
<evidence type="ECO:0000313" key="5">
    <source>
        <dbReference type="Proteomes" id="UP000658320"/>
    </source>
</evidence>
<dbReference type="PANTHER" id="PTHR48100:SF1">
    <property type="entry name" value="HISTIDINE PHOSPHATASE FAMILY PROTEIN-RELATED"/>
    <property type="match status" value="1"/>
</dbReference>
<organism evidence="4 5">
    <name type="scientific">Streptomyces aurantiogriseus</name>
    <dbReference type="NCBI Taxonomy" id="66870"/>
    <lineage>
        <taxon>Bacteria</taxon>
        <taxon>Bacillati</taxon>
        <taxon>Actinomycetota</taxon>
        <taxon>Actinomycetes</taxon>
        <taxon>Kitasatosporales</taxon>
        <taxon>Streptomycetaceae</taxon>
        <taxon>Streptomyces</taxon>
    </lineage>
</organism>
<dbReference type="Pfam" id="PF00300">
    <property type="entry name" value="His_Phos_1"/>
    <property type="match status" value="1"/>
</dbReference>
<dbReference type="Proteomes" id="UP000658320">
    <property type="component" value="Unassembled WGS sequence"/>
</dbReference>
<evidence type="ECO:0000256" key="2">
    <source>
        <dbReference type="PIRSR" id="PIRSR613078-2"/>
    </source>
</evidence>
<sequence>MRIVGNGRTGEAGESGGREDGQLRGATTGTRTTLLLARHGETVWHAENRYAGLTDVALTERGRAQAEALGRWAAAHPVDAVWTSTLSRAAATAEPACRALGLAARREPALRECDFGVVEGRTFAEFAVTDPQRAEAFRADPVGHPFPEAEDPRTAAARGSAALRRIAAAHEGERVLVVAHNTLLRLALCRLLSIPLEHYRRIFPQLRNAAVSEIRMEGPSTALVSLNVPCES</sequence>
<dbReference type="AlphaFoldDB" id="A0A918KXY0"/>
<name>A0A918KXY0_9ACTN</name>
<dbReference type="Gene3D" id="3.40.50.1240">
    <property type="entry name" value="Phosphoglycerate mutase-like"/>
    <property type="match status" value="1"/>
</dbReference>
<dbReference type="PANTHER" id="PTHR48100">
    <property type="entry name" value="BROAD-SPECIFICITY PHOSPHATASE YOR283W-RELATED"/>
    <property type="match status" value="1"/>
</dbReference>
<evidence type="ECO:0000256" key="1">
    <source>
        <dbReference type="PIRSR" id="PIRSR613078-1"/>
    </source>
</evidence>
<dbReference type="CDD" id="cd07067">
    <property type="entry name" value="HP_PGM_like"/>
    <property type="match status" value="1"/>
</dbReference>
<proteinExistence type="predicted"/>
<feature type="active site" description="Tele-phosphohistidine intermediate" evidence="1">
    <location>
        <position position="39"/>
    </location>
</feature>
<gene>
    <name evidence="4" type="ORF">GCM10010251_69990</name>
</gene>
<comment type="caution">
    <text evidence="4">The sequence shown here is derived from an EMBL/GenBank/DDBJ whole genome shotgun (WGS) entry which is preliminary data.</text>
</comment>
<dbReference type="EMBL" id="BMSX01000020">
    <property type="protein sequence ID" value="GGR43015.1"/>
    <property type="molecule type" value="Genomic_DNA"/>
</dbReference>
<dbReference type="SMART" id="SM00855">
    <property type="entry name" value="PGAM"/>
    <property type="match status" value="1"/>
</dbReference>
<feature type="binding site" evidence="2">
    <location>
        <position position="88"/>
    </location>
    <ligand>
        <name>substrate</name>
    </ligand>
</feature>
<feature type="active site" description="Proton donor/acceptor" evidence="1">
    <location>
        <position position="112"/>
    </location>
</feature>
<protein>
    <submittedName>
        <fullName evidence="4">Phosphoglycerate mutase</fullName>
    </submittedName>
</protein>
<dbReference type="SUPFAM" id="SSF53254">
    <property type="entry name" value="Phosphoglycerate mutase-like"/>
    <property type="match status" value="1"/>
</dbReference>
<reference evidence="4" key="2">
    <citation type="submission" date="2020-09" db="EMBL/GenBank/DDBJ databases">
        <authorList>
            <person name="Sun Q."/>
            <person name="Ohkuma M."/>
        </authorList>
    </citation>
    <scope>NUCLEOTIDE SEQUENCE</scope>
    <source>
        <strain evidence="4">JCM 4346</strain>
    </source>
</reference>
<evidence type="ECO:0000256" key="3">
    <source>
        <dbReference type="SAM" id="MobiDB-lite"/>
    </source>
</evidence>
<dbReference type="InterPro" id="IPR013078">
    <property type="entry name" value="His_Pase_superF_clade-1"/>
</dbReference>
<dbReference type="GO" id="GO:0005737">
    <property type="term" value="C:cytoplasm"/>
    <property type="evidence" value="ECO:0007669"/>
    <property type="project" value="TreeGrafter"/>
</dbReference>
<dbReference type="InterPro" id="IPR029033">
    <property type="entry name" value="His_PPase_superfam"/>
</dbReference>
<feature type="region of interest" description="Disordered" evidence="3">
    <location>
        <begin position="1"/>
        <end position="29"/>
    </location>
</feature>
<dbReference type="GO" id="GO:0016791">
    <property type="term" value="F:phosphatase activity"/>
    <property type="evidence" value="ECO:0007669"/>
    <property type="project" value="TreeGrafter"/>
</dbReference>
<evidence type="ECO:0000313" key="4">
    <source>
        <dbReference type="EMBL" id="GGR43015.1"/>
    </source>
</evidence>
<keyword evidence="5" id="KW-1185">Reference proteome</keyword>
<dbReference type="InterPro" id="IPR050275">
    <property type="entry name" value="PGM_Phosphatase"/>
</dbReference>